<name>A0A226DX30_FOLCA</name>
<evidence type="ECO:0000256" key="1">
    <source>
        <dbReference type="SAM" id="MobiDB-lite"/>
    </source>
</evidence>
<protein>
    <submittedName>
        <fullName evidence="3">Uncharacterized protein</fullName>
    </submittedName>
</protein>
<accession>A0A226DX30</accession>
<proteinExistence type="predicted"/>
<feature type="compositionally biased region" description="Polar residues" evidence="1">
    <location>
        <begin position="290"/>
        <end position="299"/>
    </location>
</feature>
<comment type="caution">
    <text evidence="3">The sequence shown here is derived from an EMBL/GenBank/DDBJ whole genome shotgun (WGS) entry which is preliminary data.</text>
</comment>
<feature type="chain" id="PRO_5012917581" evidence="2">
    <location>
        <begin position="23"/>
        <end position="329"/>
    </location>
</feature>
<dbReference type="AlphaFoldDB" id="A0A226DX30"/>
<evidence type="ECO:0000313" key="4">
    <source>
        <dbReference type="Proteomes" id="UP000198287"/>
    </source>
</evidence>
<keyword evidence="4" id="KW-1185">Reference proteome</keyword>
<dbReference type="EMBL" id="LNIX01000010">
    <property type="protein sequence ID" value="OXA49620.1"/>
    <property type="molecule type" value="Genomic_DNA"/>
</dbReference>
<reference evidence="3 4" key="1">
    <citation type="submission" date="2015-12" db="EMBL/GenBank/DDBJ databases">
        <title>The genome of Folsomia candida.</title>
        <authorList>
            <person name="Faddeeva A."/>
            <person name="Derks M.F."/>
            <person name="Anvar Y."/>
            <person name="Smit S."/>
            <person name="Van Straalen N."/>
            <person name="Roelofs D."/>
        </authorList>
    </citation>
    <scope>NUCLEOTIDE SEQUENCE [LARGE SCALE GENOMIC DNA]</scope>
    <source>
        <strain evidence="3 4">VU population</strain>
        <tissue evidence="3">Whole body</tissue>
    </source>
</reference>
<feature type="region of interest" description="Disordered" evidence="1">
    <location>
        <begin position="267"/>
        <end position="329"/>
    </location>
</feature>
<evidence type="ECO:0000313" key="3">
    <source>
        <dbReference type="EMBL" id="OXA49620.1"/>
    </source>
</evidence>
<organism evidence="3 4">
    <name type="scientific">Folsomia candida</name>
    <name type="common">Springtail</name>
    <dbReference type="NCBI Taxonomy" id="158441"/>
    <lineage>
        <taxon>Eukaryota</taxon>
        <taxon>Metazoa</taxon>
        <taxon>Ecdysozoa</taxon>
        <taxon>Arthropoda</taxon>
        <taxon>Hexapoda</taxon>
        <taxon>Collembola</taxon>
        <taxon>Entomobryomorpha</taxon>
        <taxon>Isotomoidea</taxon>
        <taxon>Isotomidae</taxon>
        <taxon>Proisotominae</taxon>
        <taxon>Folsomia</taxon>
    </lineage>
</organism>
<feature type="compositionally biased region" description="Polar residues" evidence="1">
    <location>
        <begin position="317"/>
        <end position="329"/>
    </location>
</feature>
<gene>
    <name evidence="3" type="ORF">Fcan01_15982</name>
</gene>
<dbReference type="Proteomes" id="UP000198287">
    <property type="component" value="Unassembled WGS sequence"/>
</dbReference>
<keyword evidence="2" id="KW-0732">Signal</keyword>
<evidence type="ECO:0000256" key="2">
    <source>
        <dbReference type="SAM" id="SignalP"/>
    </source>
</evidence>
<sequence length="329" mass="37455">MLTVRSIPLICIVLFRVKVVFGSVQNSERVDSIPTKISCQEEDNSLIAKVKTYLERSDVGEAFYIFYPYLWTNPETLLHNLASIPCLAKSEEAKLLEIYCNNRALVRVQYDAFPPNLGIPVYQFREIPKVRKFMGISDTLVLQEALHFCEMLTSSSEVAKFENHQVSSSTDDIIDFVKANVLLGNLFSKHWDRNNTQIRMESKSWRIRETLAKKRAQDQEVSAALLKINTDMSIINSQLEIIESDISSIKSRLDKLEGDVSAIKSRPTGLGSKMVSEPTKTNFDRENNDKTSLTSTHSYPQHPLHFPDQWLGMKISPRSTTPATQHEEI</sequence>
<feature type="signal peptide" evidence="2">
    <location>
        <begin position="1"/>
        <end position="22"/>
    </location>
</feature>